<dbReference type="Proteomes" id="UP001501844">
    <property type="component" value="Unassembled WGS sequence"/>
</dbReference>
<dbReference type="EMBL" id="BAABGX010000001">
    <property type="protein sequence ID" value="GAA4297278.1"/>
    <property type="molecule type" value="Genomic_DNA"/>
</dbReference>
<dbReference type="InterPro" id="IPR019587">
    <property type="entry name" value="Polyketide_cyclase/dehydratase"/>
</dbReference>
<name>A0ABP8F816_9BACT</name>
<dbReference type="Pfam" id="PF10604">
    <property type="entry name" value="Polyketide_cyc2"/>
    <property type="match status" value="1"/>
</dbReference>
<dbReference type="RefSeq" id="WP_345161937.1">
    <property type="nucleotide sequence ID" value="NZ_BAABGX010000001.1"/>
</dbReference>
<accession>A0ABP8F816</accession>
<sequence>MPTLEDSIVIKATQEELFWLSQDYSKRLAWDKYLRVAELKHGLCKAGKGVEAYCESKKGIGMTVRYVSFNPPQQVAMEMTEGPWVFKKFSGSWRFKEEAEGQTRVFFRYNYQAKAGALAGLVLNPVLTWLLRTDIKNRLHYFKAAAEGKMP</sequence>
<comment type="caution">
    <text evidence="1">The sequence shown here is derived from an EMBL/GenBank/DDBJ whole genome shotgun (WGS) entry which is preliminary data.</text>
</comment>
<reference evidence="2" key="1">
    <citation type="journal article" date="2019" name="Int. J. Syst. Evol. Microbiol.">
        <title>The Global Catalogue of Microorganisms (GCM) 10K type strain sequencing project: providing services to taxonomists for standard genome sequencing and annotation.</title>
        <authorList>
            <consortium name="The Broad Institute Genomics Platform"/>
            <consortium name="The Broad Institute Genome Sequencing Center for Infectious Disease"/>
            <person name="Wu L."/>
            <person name="Ma J."/>
        </authorList>
    </citation>
    <scope>NUCLEOTIDE SEQUENCE [LARGE SCALE GENOMIC DNA]</scope>
    <source>
        <strain evidence="2">JCM 17917</strain>
    </source>
</reference>
<evidence type="ECO:0008006" key="3">
    <source>
        <dbReference type="Google" id="ProtNLM"/>
    </source>
</evidence>
<dbReference type="InterPro" id="IPR023393">
    <property type="entry name" value="START-like_dom_sf"/>
</dbReference>
<gene>
    <name evidence="1" type="ORF">GCM10023183_04680</name>
</gene>
<organism evidence="1 2">
    <name type="scientific">Nibribacter koreensis</name>
    <dbReference type="NCBI Taxonomy" id="1084519"/>
    <lineage>
        <taxon>Bacteria</taxon>
        <taxon>Pseudomonadati</taxon>
        <taxon>Bacteroidota</taxon>
        <taxon>Cytophagia</taxon>
        <taxon>Cytophagales</taxon>
        <taxon>Hymenobacteraceae</taxon>
        <taxon>Nibribacter</taxon>
    </lineage>
</organism>
<dbReference type="Gene3D" id="3.30.530.20">
    <property type="match status" value="1"/>
</dbReference>
<dbReference type="SUPFAM" id="SSF55961">
    <property type="entry name" value="Bet v1-like"/>
    <property type="match status" value="1"/>
</dbReference>
<proteinExistence type="predicted"/>
<evidence type="ECO:0000313" key="2">
    <source>
        <dbReference type="Proteomes" id="UP001501844"/>
    </source>
</evidence>
<keyword evidence="2" id="KW-1185">Reference proteome</keyword>
<protein>
    <recommendedName>
        <fullName evidence="3">Polyketide cyclase / dehydrase and lipid transport</fullName>
    </recommendedName>
</protein>
<evidence type="ECO:0000313" key="1">
    <source>
        <dbReference type="EMBL" id="GAA4297278.1"/>
    </source>
</evidence>